<name>A0AAV2QF25_MEGNR</name>
<evidence type="ECO:0000259" key="2">
    <source>
        <dbReference type="PROSITE" id="PS50041"/>
    </source>
</evidence>
<dbReference type="Gene3D" id="3.10.100.10">
    <property type="entry name" value="Mannose-Binding Protein A, subunit A"/>
    <property type="match status" value="1"/>
</dbReference>
<dbReference type="InterPro" id="IPR016187">
    <property type="entry name" value="CTDL_fold"/>
</dbReference>
<accession>A0AAV2QF25</accession>
<dbReference type="SMART" id="SM00034">
    <property type="entry name" value="CLECT"/>
    <property type="match status" value="1"/>
</dbReference>
<proteinExistence type="predicted"/>
<protein>
    <recommendedName>
        <fullName evidence="2">C-type lectin domain-containing protein</fullName>
    </recommendedName>
</protein>
<dbReference type="GO" id="GO:0005615">
    <property type="term" value="C:extracellular space"/>
    <property type="evidence" value="ECO:0007669"/>
    <property type="project" value="TreeGrafter"/>
</dbReference>
<dbReference type="InterPro" id="IPR016186">
    <property type="entry name" value="C-type_lectin-like/link_sf"/>
</dbReference>
<dbReference type="GO" id="GO:0030246">
    <property type="term" value="F:carbohydrate binding"/>
    <property type="evidence" value="ECO:0007669"/>
    <property type="project" value="UniProtKB-KW"/>
</dbReference>
<dbReference type="PANTHER" id="PTHR22799:SF6">
    <property type="entry name" value="C-TYPE LECTIN DOMAIN FAMILY 4 MEMBER M-LIKE"/>
    <property type="match status" value="1"/>
</dbReference>
<evidence type="ECO:0000256" key="1">
    <source>
        <dbReference type="ARBA" id="ARBA00022734"/>
    </source>
</evidence>
<dbReference type="AlphaFoldDB" id="A0AAV2QF25"/>
<dbReference type="Pfam" id="PF00059">
    <property type="entry name" value="Lectin_C"/>
    <property type="match status" value="1"/>
</dbReference>
<comment type="caution">
    <text evidence="3">The sequence shown here is derived from an EMBL/GenBank/DDBJ whole genome shotgun (WGS) entry which is preliminary data.</text>
</comment>
<gene>
    <name evidence="3" type="ORF">MNOR_LOCUS12230</name>
</gene>
<reference evidence="3 4" key="1">
    <citation type="submission" date="2024-05" db="EMBL/GenBank/DDBJ databases">
        <authorList>
            <person name="Wallberg A."/>
        </authorList>
    </citation>
    <scope>NUCLEOTIDE SEQUENCE [LARGE SCALE GENOMIC DNA]</scope>
</reference>
<keyword evidence="4" id="KW-1185">Reference proteome</keyword>
<sequence length="172" mass="19776">MCRRGGGYCLRKDEPCKGHIKLYQTNCLDDCECCYLNRVYHKDQFIEVVKKRRHWNRARDTCKARGGDLYVPRRVDDLIDFLRDRDMHRDMIWVGINENDKKGSYGGVHGNVIRSGWQLGQPAGKDKGENCVGVEGSTGYHFGLVVDSCRSKKFFICGLGEQSFSDHDVQHK</sequence>
<dbReference type="InterPro" id="IPR051663">
    <property type="entry name" value="CLec_Tetranectin-domain"/>
</dbReference>
<dbReference type="EMBL" id="CAXKWB010006654">
    <property type="protein sequence ID" value="CAL4083786.1"/>
    <property type="molecule type" value="Genomic_DNA"/>
</dbReference>
<dbReference type="InterPro" id="IPR001304">
    <property type="entry name" value="C-type_lectin-like"/>
</dbReference>
<dbReference type="CDD" id="cd00037">
    <property type="entry name" value="CLECT"/>
    <property type="match status" value="1"/>
</dbReference>
<organism evidence="3 4">
    <name type="scientific">Meganyctiphanes norvegica</name>
    <name type="common">Northern krill</name>
    <name type="synonym">Thysanopoda norvegica</name>
    <dbReference type="NCBI Taxonomy" id="48144"/>
    <lineage>
        <taxon>Eukaryota</taxon>
        <taxon>Metazoa</taxon>
        <taxon>Ecdysozoa</taxon>
        <taxon>Arthropoda</taxon>
        <taxon>Crustacea</taxon>
        <taxon>Multicrustacea</taxon>
        <taxon>Malacostraca</taxon>
        <taxon>Eumalacostraca</taxon>
        <taxon>Eucarida</taxon>
        <taxon>Euphausiacea</taxon>
        <taxon>Euphausiidae</taxon>
        <taxon>Meganyctiphanes</taxon>
    </lineage>
</organism>
<keyword evidence="1" id="KW-0430">Lectin</keyword>
<feature type="domain" description="C-type lectin" evidence="2">
    <location>
        <begin position="35"/>
        <end position="158"/>
    </location>
</feature>
<evidence type="ECO:0000313" key="3">
    <source>
        <dbReference type="EMBL" id="CAL4083786.1"/>
    </source>
</evidence>
<dbReference type="PANTHER" id="PTHR22799">
    <property type="entry name" value="TETRANECTIN-RELATED"/>
    <property type="match status" value="1"/>
</dbReference>
<dbReference type="SUPFAM" id="SSF56436">
    <property type="entry name" value="C-type lectin-like"/>
    <property type="match status" value="1"/>
</dbReference>
<dbReference type="Proteomes" id="UP001497623">
    <property type="component" value="Unassembled WGS sequence"/>
</dbReference>
<dbReference type="PROSITE" id="PS50041">
    <property type="entry name" value="C_TYPE_LECTIN_2"/>
    <property type="match status" value="1"/>
</dbReference>
<evidence type="ECO:0000313" key="4">
    <source>
        <dbReference type="Proteomes" id="UP001497623"/>
    </source>
</evidence>